<proteinExistence type="predicted"/>
<name>A0A9P5XYJ8_9AGAR</name>
<protein>
    <recommendedName>
        <fullName evidence="1">N-acetyltransferase domain-containing protein</fullName>
    </recommendedName>
</protein>
<feature type="domain" description="N-acetyltransferase" evidence="1">
    <location>
        <begin position="74"/>
        <end position="212"/>
    </location>
</feature>
<dbReference type="AlphaFoldDB" id="A0A9P5XYJ8"/>
<gene>
    <name evidence="2" type="ORF">BDZ94DRAFT_1269501</name>
</gene>
<dbReference type="OrthoDB" id="61113at2759"/>
<dbReference type="Proteomes" id="UP000807353">
    <property type="component" value="Unassembled WGS sequence"/>
</dbReference>
<dbReference type="InterPro" id="IPR016181">
    <property type="entry name" value="Acyl_CoA_acyltransferase"/>
</dbReference>
<organism evidence="2 3">
    <name type="scientific">Collybia nuda</name>
    <dbReference type="NCBI Taxonomy" id="64659"/>
    <lineage>
        <taxon>Eukaryota</taxon>
        <taxon>Fungi</taxon>
        <taxon>Dikarya</taxon>
        <taxon>Basidiomycota</taxon>
        <taxon>Agaricomycotina</taxon>
        <taxon>Agaricomycetes</taxon>
        <taxon>Agaricomycetidae</taxon>
        <taxon>Agaricales</taxon>
        <taxon>Tricholomatineae</taxon>
        <taxon>Clitocybaceae</taxon>
        <taxon>Collybia</taxon>
    </lineage>
</organism>
<dbReference type="Gene3D" id="3.40.630.30">
    <property type="match status" value="1"/>
</dbReference>
<reference evidence="2" key="1">
    <citation type="submission" date="2020-11" db="EMBL/GenBank/DDBJ databases">
        <authorList>
            <consortium name="DOE Joint Genome Institute"/>
            <person name="Ahrendt S."/>
            <person name="Riley R."/>
            <person name="Andreopoulos W."/>
            <person name="Labutti K."/>
            <person name="Pangilinan J."/>
            <person name="Ruiz-Duenas F.J."/>
            <person name="Barrasa J.M."/>
            <person name="Sanchez-Garcia M."/>
            <person name="Camarero S."/>
            <person name="Miyauchi S."/>
            <person name="Serrano A."/>
            <person name="Linde D."/>
            <person name="Babiker R."/>
            <person name="Drula E."/>
            <person name="Ayuso-Fernandez I."/>
            <person name="Pacheco R."/>
            <person name="Padilla G."/>
            <person name="Ferreira P."/>
            <person name="Barriuso J."/>
            <person name="Kellner H."/>
            <person name="Castanera R."/>
            <person name="Alfaro M."/>
            <person name="Ramirez L."/>
            <person name="Pisabarro A.G."/>
            <person name="Kuo A."/>
            <person name="Tritt A."/>
            <person name="Lipzen A."/>
            <person name="He G."/>
            <person name="Yan M."/>
            <person name="Ng V."/>
            <person name="Cullen D."/>
            <person name="Martin F."/>
            <person name="Rosso M.-N."/>
            <person name="Henrissat B."/>
            <person name="Hibbett D."/>
            <person name="Martinez A.T."/>
            <person name="Grigoriev I.V."/>
        </authorList>
    </citation>
    <scope>NUCLEOTIDE SEQUENCE</scope>
    <source>
        <strain evidence="2">CBS 247.69</strain>
    </source>
</reference>
<dbReference type="PROSITE" id="PS51186">
    <property type="entry name" value="GNAT"/>
    <property type="match status" value="1"/>
</dbReference>
<dbReference type="InterPro" id="IPR000182">
    <property type="entry name" value="GNAT_dom"/>
</dbReference>
<dbReference type="SUPFAM" id="SSF55729">
    <property type="entry name" value="Acyl-CoA N-acyltransferases (Nat)"/>
    <property type="match status" value="1"/>
</dbReference>
<dbReference type="PANTHER" id="PTHR42791">
    <property type="entry name" value="GNAT FAMILY ACETYLTRANSFERASE"/>
    <property type="match status" value="1"/>
</dbReference>
<comment type="caution">
    <text evidence="2">The sequence shown here is derived from an EMBL/GenBank/DDBJ whole genome shotgun (WGS) entry which is preliminary data.</text>
</comment>
<dbReference type="PANTHER" id="PTHR42791:SF1">
    <property type="entry name" value="N-ACETYLTRANSFERASE DOMAIN-CONTAINING PROTEIN"/>
    <property type="match status" value="1"/>
</dbReference>
<accession>A0A9P5XYJ8</accession>
<dbReference type="InterPro" id="IPR052523">
    <property type="entry name" value="Trichothecene_AcTrans"/>
</dbReference>
<dbReference type="CDD" id="cd04301">
    <property type="entry name" value="NAT_SF"/>
    <property type="match status" value="1"/>
</dbReference>
<keyword evidence="3" id="KW-1185">Reference proteome</keyword>
<evidence type="ECO:0000259" key="1">
    <source>
        <dbReference type="PROSITE" id="PS51186"/>
    </source>
</evidence>
<evidence type="ECO:0000313" key="3">
    <source>
        <dbReference type="Proteomes" id="UP000807353"/>
    </source>
</evidence>
<dbReference type="Pfam" id="PF13673">
    <property type="entry name" value="Acetyltransf_10"/>
    <property type="match status" value="1"/>
</dbReference>
<dbReference type="EMBL" id="MU150327">
    <property type="protein sequence ID" value="KAF9458937.1"/>
    <property type="molecule type" value="Genomic_DNA"/>
</dbReference>
<dbReference type="GO" id="GO:0016747">
    <property type="term" value="F:acyltransferase activity, transferring groups other than amino-acyl groups"/>
    <property type="evidence" value="ECO:0007669"/>
    <property type="project" value="InterPro"/>
</dbReference>
<sequence>MTSLNIRRIEDVNDELLDKAAELFYILMKDDLAGASLTGGDSSLIQPLARSLIRACALEGEFYVATGTESGELVGYAAWMPTGHELLESEAQRELGYDDFAGRLSEAGNTFFKDTYLKRFPGFVNQCLGPTGRRDAWWLHQLMVRTEYQRQGVARSLINVVKTKAAKNHQRLALSVTKDSNIPVYTNQGFIIRGRSELKSPWGDYPLIILSYDT</sequence>
<evidence type="ECO:0000313" key="2">
    <source>
        <dbReference type="EMBL" id="KAF9458937.1"/>
    </source>
</evidence>